<evidence type="ECO:0000313" key="1">
    <source>
        <dbReference type="EMBL" id="MDT3403829.1"/>
    </source>
</evidence>
<comment type="caution">
    <text evidence="1">The sequence shown here is derived from an EMBL/GenBank/DDBJ whole genome shotgun (WGS) entry which is preliminary data.</text>
</comment>
<proteinExistence type="predicted"/>
<keyword evidence="2" id="KW-1185">Reference proteome</keyword>
<evidence type="ECO:0008006" key="3">
    <source>
        <dbReference type="Google" id="ProtNLM"/>
    </source>
</evidence>
<dbReference type="RefSeq" id="WP_311951158.1">
    <property type="nucleotide sequence ID" value="NZ_JAVLVU010000001.1"/>
</dbReference>
<reference evidence="2" key="1">
    <citation type="submission" date="2023-07" db="EMBL/GenBank/DDBJ databases">
        <title>Functional and genomic diversity of the sorghum phyllosphere microbiome.</title>
        <authorList>
            <person name="Shade A."/>
        </authorList>
    </citation>
    <scope>NUCLEOTIDE SEQUENCE [LARGE SCALE GENOMIC DNA]</scope>
    <source>
        <strain evidence="2">SORGH_AS_0422</strain>
    </source>
</reference>
<gene>
    <name evidence="1" type="ORF">QE417_002901</name>
</gene>
<protein>
    <recommendedName>
        <fullName evidence="3">Addiction module protein</fullName>
    </recommendedName>
</protein>
<dbReference type="EMBL" id="JAVLVU010000001">
    <property type="protein sequence ID" value="MDT3403829.1"/>
    <property type="molecule type" value="Genomic_DNA"/>
</dbReference>
<name>A0ABU3GVN9_9SPHI</name>
<organism evidence="1 2">
    <name type="scientific">Mucilaginibacter terrae</name>
    <dbReference type="NCBI Taxonomy" id="1955052"/>
    <lineage>
        <taxon>Bacteria</taxon>
        <taxon>Pseudomonadati</taxon>
        <taxon>Bacteroidota</taxon>
        <taxon>Sphingobacteriia</taxon>
        <taxon>Sphingobacteriales</taxon>
        <taxon>Sphingobacteriaceae</taxon>
        <taxon>Mucilaginibacter</taxon>
    </lineage>
</organism>
<accession>A0ABU3GVN9</accession>
<sequence length="77" mass="8924">MDAALKYKIVERIINTDDDAVLQEVQALLEMESDDFWNTLPKEAETHFDEACEQLDRGEGIPHEEVMEEAKRLFGKK</sequence>
<evidence type="ECO:0000313" key="2">
    <source>
        <dbReference type="Proteomes" id="UP001258315"/>
    </source>
</evidence>
<dbReference type="Proteomes" id="UP001258315">
    <property type="component" value="Unassembled WGS sequence"/>
</dbReference>